<protein>
    <submittedName>
        <fullName evidence="1">Uncharacterized protein</fullName>
    </submittedName>
</protein>
<dbReference type="EMBL" id="JACVVK020000046">
    <property type="protein sequence ID" value="KAK7499040.1"/>
    <property type="molecule type" value="Genomic_DNA"/>
</dbReference>
<accession>A0ABD0LHS3</accession>
<proteinExistence type="predicted"/>
<gene>
    <name evidence="1" type="ORF">BaRGS_00009587</name>
</gene>
<name>A0ABD0LHS3_9CAEN</name>
<reference evidence="1 2" key="1">
    <citation type="journal article" date="2023" name="Sci. Data">
        <title>Genome assembly of the Korean intertidal mud-creeper Batillaria attramentaria.</title>
        <authorList>
            <person name="Patra A.K."/>
            <person name="Ho P.T."/>
            <person name="Jun S."/>
            <person name="Lee S.J."/>
            <person name="Kim Y."/>
            <person name="Won Y.J."/>
        </authorList>
    </citation>
    <scope>NUCLEOTIDE SEQUENCE [LARGE SCALE GENOMIC DNA]</scope>
    <source>
        <strain evidence="1">Wonlab-2016</strain>
    </source>
</reference>
<keyword evidence="2" id="KW-1185">Reference proteome</keyword>
<dbReference type="AlphaFoldDB" id="A0ABD0LHS3"/>
<organism evidence="1 2">
    <name type="scientific">Batillaria attramentaria</name>
    <dbReference type="NCBI Taxonomy" id="370345"/>
    <lineage>
        <taxon>Eukaryota</taxon>
        <taxon>Metazoa</taxon>
        <taxon>Spiralia</taxon>
        <taxon>Lophotrochozoa</taxon>
        <taxon>Mollusca</taxon>
        <taxon>Gastropoda</taxon>
        <taxon>Caenogastropoda</taxon>
        <taxon>Sorbeoconcha</taxon>
        <taxon>Cerithioidea</taxon>
        <taxon>Batillariidae</taxon>
        <taxon>Batillaria</taxon>
    </lineage>
</organism>
<evidence type="ECO:0000313" key="2">
    <source>
        <dbReference type="Proteomes" id="UP001519460"/>
    </source>
</evidence>
<evidence type="ECO:0000313" key="1">
    <source>
        <dbReference type="EMBL" id="KAK7499040.1"/>
    </source>
</evidence>
<comment type="caution">
    <text evidence="1">The sequence shown here is derived from an EMBL/GenBank/DDBJ whole genome shotgun (WGS) entry which is preliminary data.</text>
</comment>
<sequence>MTATLKRTFDVPIPDNGTTDLTIKGLLVTNNNKLVIAQEEVVGYGSKTKVMVVSLDNVDEIKEIDMGASEEFADMTLLSDGLVAIALMYDEKILLVDVSGAEPVTSASLTPSREYAQFGVAAGTGDELIIAGWTTDYVGHVDVMSRQEMVQSAPRTRYAEWK</sequence>
<dbReference type="Proteomes" id="UP001519460">
    <property type="component" value="Unassembled WGS sequence"/>
</dbReference>